<proteinExistence type="predicted"/>
<accession>A1AKD6</accession>
<dbReference type="eggNOG" id="ENOG5034C86">
    <property type="taxonomic scope" value="Bacteria"/>
</dbReference>
<dbReference type="AlphaFoldDB" id="A1AKD6"/>
<feature type="transmembrane region" description="Helical" evidence="1">
    <location>
        <begin position="6"/>
        <end position="35"/>
    </location>
</feature>
<keyword evidence="1" id="KW-0812">Transmembrane</keyword>
<dbReference type="EMBL" id="CP000482">
    <property type="protein sequence ID" value="ABK97806.1"/>
    <property type="molecule type" value="Genomic_DNA"/>
</dbReference>
<sequence>MTGLEFFIFGLVKAALTGAATGAALALVTIAYLNWDRIVGWLQSRAQVITQGKDRVGFSLVDRLQNGNYRTVYGIINRRSGLLLDGEAVTSRTIDAQTAAEHRNGEILIY</sequence>
<keyword evidence="1" id="KW-0472">Membrane</keyword>
<dbReference type="RefSeq" id="WP_011734120.1">
    <property type="nucleotide sequence ID" value="NC_008609.1"/>
</dbReference>
<evidence type="ECO:0000313" key="2">
    <source>
        <dbReference type="EMBL" id="ABK97806.1"/>
    </source>
</evidence>
<name>A1AKD6_PELPD</name>
<dbReference type="KEGG" id="ppd:Ppro_0170"/>
<gene>
    <name evidence="2" type="ordered locus">Ppro_0170</name>
</gene>
<evidence type="ECO:0000256" key="1">
    <source>
        <dbReference type="SAM" id="Phobius"/>
    </source>
</evidence>
<dbReference type="Proteomes" id="UP000006732">
    <property type="component" value="Chromosome"/>
</dbReference>
<dbReference type="HOGENOM" id="CLU_2194513_0_0_7"/>
<keyword evidence="1" id="KW-1133">Transmembrane helix</keyword>
<keyword evidence="3" id="KW-1185">Reference proteome</keyword>
<evidence type="ECO:0000313" key="3">
    <source>
        <dbReference type="Proteomes" id="UP000006732"/>
    </source>
</evidence>
<dbReference type="STRING" id="338966.Ppro_0170"/>
<reference evidence="2 3" key="1">
    <citation type="submission" date="2006-10" db="EMBL/GenBank/DDBJ databases">
        <title>Complete sequence of chromosome of Pelobacter propionicus DSM 2379.</title>
        <authorList>
            <consortium name="US DOE Joint Genome Institute"/>
            <person name="Copeland A."/>
            <person name="Lucas S."/>
            <person name="Lapidus A."/>
            <person name="Barry K."/>
            <person name="Detter J.C."/>
            <person name="Glavina del Rio T."/>
            <person name="Hammon N."/>
            <person name="Israni S."/>
            <person name="Dalin E."/>
            <person name="Tice H."/>
            <person name="Pitluck S."/>
            <person name="Saunders E."/>
            <person name="Brettin T."/>
            <person name="Bruce D."/>
            <person name="Han C."/>
            <person name="Tapia R."/>
            <person name="Schmutz J."/>
            <person name="Larimer F."/>
            <person name="Land M."/>
            <person name="Hauser L."/>
            <person name="Kyrpides N."/>
            <person name="Kim E."/>
            <person name="Lovley D."/>
            <person name="Richardson P."/>
        </authorList>
    </citation>
    <scope>NUCLEOTIDE SEQUENCE [LARGE SCALE GENOMIC DNA]</scope>
    <source>
        <strain evidence="3">DSM 2379 / NBRC 103807 / OttBd1</strain>
    </source>
</reference>
<organism evidence="2 3">
    <name type="scientific">Pelobacter propionicus (strain DSM 2379 / NBRC 103807 / OttBd1)</name>
    <dbReference type="NCBI Taxonomy" id="338966"/>
    <lineage>
        <taxon>Bacteria</taxon>
        <taxon>Pseudomonadati</taxon>
        <taxon>Thermodesulfobacteriota</taxon>
        <taxon>Desulfuromonadia</taxon>
        <taxon>Desulfuromonadales</taxon>
        <taxon>Desulfuromonadaceae</taxon>
        <taxon>Pelobacter</taxon>
    </lineage>
</organism>
<protein>
    <submittedName>
        <fullName evidence="2">Uncharacterized protein</fullName>
    </submittedName>
</protein>